<dbReference type="EMBL" id="BONW01000013">
    <property type="protein sequence ID" value="GIG87887.1"/>
    <property type="molecule type" value="Genomic_DNA"/>
</dbReference>
<dbReference type="Proteomes" id="UP000646749">
    <property type="component" value="Unassembled WGS sequence"/>
</dbReference>
<feature type="transmembrane region" description="Helical" evidence="1">
    <location>
        <begin position="104"/>
        <end position="125"/>
    </location>
</feature>
<accession>A0ABQ4E0M5</accession>
<evidence type="ECO:0000313" key="2">
    <source>
        <dbReference type="EMBL" id="GIG87887.1"/>
    </source>
</evidence>
<organism evidence="2 3">
    <name type="scientific">Plantactinospora endophytica</name>
    <dbReference type="NCBI Taxonomy" id="673535"/>
    <lineage>
        <taxon>Bacteria</taxon>
        <taxon>Bacillati</taxon>
        <taxon>Actinomycetota</taxon>
        <taxon>Actinomycetes</taxon>
        <taxon>Micromonosporales</taxon>
        <taxon>Micromonosporaceae</taxon>
        <taxon>Plantactinospora</taxon>
    </lineage>
</organism>
<sequence length="191" mass="20249">MMFLILGPALNLAAGFFWLDDTQGATSGALTALGIACWLIGLLALNEQLRPRAPRYAAIALPLTVFGATGGLAFSIQSIHEEMFGISHATAVERLNEFPLAANALYWTCGPLFPLVLVALGVTLLRLRAAPVAIGVLVVLGGLAFPVSRITREASIAHVADLLLLLPFLYLGIRSLRQTVHQPAQAAATLK</sequence>
<protein>
    <recommendedName>
        <fullName evidence="4">DUF4386 domain-containing protein</fullName>
    </recommendedName>
</protein>
<keyword evidence="3" id="KW-1185">Reference proteome</keyword>
<comment type="caution">
    <text evidence="2">The sequence shown here is derived from an EMBL/GenBank/DDBJ whole genome shotgun (WGS) entry which is preliminary data.</text>
</comment>
<keyword evidence="1" id="KW-0812">Transmembrane</keyword>
<feature type="transmembrane region" description="Helical" evidence="1">
    <location>
        <begin position="132"/>
        <end position="150"/>
    </location>
</feature>
<feature type="transmembrane region" description="Helical" evidence="1">
    <location>
        <begin position="156"/>
        <end position="173"/>
    </location>
</feature>
<reference evidence="2 3" key="1">
    <citation type="submission" date="2021-01" db="EMBL/GenBank/DDBJ databases">
        <title>Whole genome shotgun sequence of Plantactinospora endophytica NBRC 110450.</title>
        <authorList>
            <person name="Komaki H."/>
            <person name="Tamura T."/>
        </authorList>
    </citation>
    <scope>NUCLEOTIDE SEQUENCE [LARGE SCALE GENOMIC DNA]</scope>
    <source>
        <strain evidence="2 3">NBRC 110450</strain>
    </source>
</reference>
<dbReference type="RefSeq" id="WP_239140637.1">
    <property type="nucleotide sequence ID" value="NZ_BONW01000013.1"/>
</dbReference>
<feature type="transmembrane region" description="Helical" evidence="1">
    <location>
        <begin position="25"/>
        <end position="45"/>
    </location>
</feature>
<proteinExistence type="predicted"/>
<keyword evidence="1" id="KW-1133">Transmembrane helix</keyword>
<name>A0ABQ4E0M5_9ACTN</name>
<feature type="transmembrane region" description="Helical" evidence="1">
    <location>
        <begin position="57"/>
        <end position="76"/>
    </location>
</feature>
<evidence type="ECO:0000256" key="1">
    <source>
        <dbReference type="SAM" id="Phobius"/>
    </source>
</evidence>
<evidence type="ECO:0008006" key="4">
    <source>
        <dbReference type="Google" id="ProtNLM"/>
    </source>
</evidence>
<evidence type="ECO:0000313" key="3">
    <source>
        <dbReference type="Proteomes" id="UP000646749"/>
    </source>
</evidence>
<gene>
    <name evidence="2" type="ORF">Pen02_28230</name>
</gene>
<keyword evidence="1" id="KW-0472">Membrane</keyword>